<keyword evidence="1 7" id="KW-0028">Amino-acid biosynthesis</keyword>
<organism evidence="11 12">
    <name type="scientific">Pyrococcus furiosus (strain ATCC 43587 / DSM 3638 / JCM 8422 / Vc1)</name>
    <dbReference type="NCBI Taxonomy" id="186497"/>
    <lineage>
        <taxon>Archaea</taxon>
        <taxon>Methanobacteriati</taxon>
        <taxon>Methanobacteriota</taxon>
        <taxon>Thermococci</taxon>
        <taxon>Thermococcales</taxon>
        <taxon>Thermococcaceae</taxon>
        <taxon>Pyrococcus</taxon>
    </lineage>
</organism>
<sequence>MKVYAPATIANFGPGFDVFGLAIETPRDTVIAKESDDFRIEVEGYKVPENDENVALVAAKALFKLVGEEGGIYLKLKKGIRPKSGLGSSGASSIAGAVAAARILGVEDDEIIIRAALEGERKASGSPHGDNVVPSYYGNFTIVESLNPLRVHNIEVDFKVVVILPSVEVPTSEARKVLPKKVPLKDAVKNIALASSLVLALKEGNLEEVGRLLEDHLALPYRLSLVPWFPKVKEAAKEAGAYGVMISGSGPAVFALGENLKEIGKAMKEAFESFGIEAEYWVTKVGRGAKWC</sequence>
<evidence type="ECO:0000256" key="3">
    <source>
        <dbReference type="ARBA" id="ARBA00022697"/>
    </source>
</evidence>
<dbReference type="RefSeq" id="WP_011012191.1">
    <property type="nucleotide sequence ID" value="NC_003413.1"/>
</dbReference>
<dbReference type="GeneID" id="41712865"/>
<dbReference type="InterPro" id="IPR013750">
    <property type="entry name" value="GHMP_kinase_C_dom"/>
</dbReference>
<comment type="function">
    <text evidence="7">Catalyzes the ATP-dependent phosphorylation of L-homoserine to L-homoserine phosphate.</text>
</comment>
<feature type="domain" description="GHMP kinase C-terminal" evidence="10">
    <location>
        <begin position="200"/>
        <end position="271"/>
    </location>
</feature>
<dbReference type="UniPathway" id="UPA00050">
    <property type="reaction ID" value="UER00064"/>
</dbReference>
<dbReference type="Pfam" id="PF00288">
    <property type="entry name" value="GHMP_kinases_N"/>
    <property type="match status" value="1"/>
</dbReference>
<feature type="binding site" evidence="7">
    <location>
        <begin position="81"/>
        <end position="91"/>
    </location>
    <ligand>
        <name>ATP</name>
        <dbReference type="ChEBI" id="CHEBI:30616"/>
    </ligand>
</feature>
<dbReference type="PRINTS" id="PR00958">
    <property type="entry name" value="HOMSERKINASE"/>
</dbReference>
<dbReference type="Gene3D" id="3.30.230.10">
    <property type="match status" value="1"/>
</dbReference>
<dbReference type="Gene3D" id="3.30.70.890">
    <property type="entry name" value="GHMP kinase, C-terminal domain"/>
    <property type="match status" value="1"/>
</dbReference>
<dbReference type="InterPro" id="IPR020568">
    <property type="entry name" value="Ribosomal_Su5_D2-typ_SF"/>
</dbReference>
<keyword evidence="5 7" id="KW-0418">Kinase</keyword>
<keyword evidence="7" id="KW-0963">Cytoplasm</keyword>
<protein>
    <recommendedName>
        <fullName evidence="7 8">Homoserine kinase</fullName>
        <shortName evidence="7">HK</shortName>
        <shortName evidence="7">HSK</shortName>
        <ecNumber evidence="7 8">2.7.1.39</ecNumber>
    </recommendedName>
</protein>
<dbReference type="KEGG" id="pfu:PF1054"/>
<dbReference type="InterPro" id="IPR014721">
    <property type="entry name" value="Ribsml_uS5_D2-typ_fold_subgr"/>
</dbReference>
<evidence type="ECO:0000313" key="12">
    <source>
        <dbReference type="Proteomes" id="UP000324354"/>
    </source>
</evidence>
<dbReference type="PANTHER" id="PTHR20861:SF1">
    <property type="entry name" value="HOMOSERINE KINASE"/>
    <property type="match status" value="1"/>
</dbReference>
<dbReference type="Pfam" id="PF08544">
    <property type="entry name" value="GHMP_kinases_C"/>
    <property type="match status" value="1"/>
</dbReference>
<comment type="similarity">
    <text evidence="7">Belongs to the GHMP kinase family. Homoserine kinase subfamily.</text>
</comment>
<dbReference type="SUPFAM" id="SSF55060">
    <property type="entry name" value="GHMP Kinase, C-terminal domain"/>
    <property type="match status" value="1"/>
</dbReference>
<dbReference type="PANTHER" id="PTHR20861">
    <property type="entry name" value="HOMOSERINE/4-DIPHOSPHOCYTIDYL-2-C-METHYL-D-ERYTHRITOL KINASE"/>
    <property type="match status" value="1"/>
</dbReference>
<dbReference type="SUPFAM" id="SSF54211">
    <property type="entry name" value="Ribosomal protein S5 domain 2-like"/>
    <property type="match status" value="1"/>
</dbReference>
<keyword evidence="3 7" id="KW-0791">Threonine biosynthesis</keyword>
<evidence type="ECO:0000256" key="7">
    <source>
        <dbReference type="HAMAP-Rule" id="MF_00384"/>
    </source>
</evidence>
<reference evidence="11 12" key="1">
    <citation type="submission" date="2017-08" db="EMBL/GenBank/DDBJ databases">
        <title>Resequencing and Reannotation of the genome of Pyrococcus furiosus type strain DSM3638.</title>
        <authorList>
            <person name="Reichelt R.M."/>
            <person name="Bunk B."/>
        </authorList>
    </citation>
    <scope>NUCLEOTIDE SEQUENCE [LARGE SCALE GENOMIC DNA]</scope>
    <source>
        <strain evidence="11 12">DSM 3638</strain>
    </source>
</reference>
<dbReference type="GeneID" id="13301662"/>
<evidence type="ECO:0000259" key="9">
    <source>
        <dbReference type="Pfam" id="PF00288"/>
    </source>
</evidence>
<comment type="pathway">
    <text evidence="7">Amino-acid biosynthesis; L-threonine biosynthesis; L-threonine from L-aspartate: step 4/5.</text>
</comment>
<keyword evidence="2 7" id="KW-0808">Transferase</keyword>
<dbReference type="InterPro" id="IPR000870">
    <property type="entry name" value="Homoserine_kinase"/>
</dbReference>
<evidence type="ECO:0000256" key="2">
    <source>
        <dbReference type="ARBA" id="ARBA00022679"/>
    </source>
</evidence>
<evidence type="ECO:0000256" key="4">
    <source>
        <dbReference type="ARBA" id="ARBA00022741"/>
    </source>
</evidence>
<keyword evidence="4 7" id="KW-0547">Nucleotide-binding</keyword>
<feature type="domain" description="GHMP kinase N-terminal" evidence="9">
    <location>
        <begin position="54"/>
        <end position="138"/>
    </location>
</feature>
<comment type="subcellular location">
    <subcellularLocation>
        <location evidence="7">Cytoplasm</location>
    </subcellularLocation>
</comment>
<dbReference type="GO" id="GO:0009088">
    <property type="term" value="P:threonine biosynthetic process"/>
    <property type="evidence" value="ECO:0007669"/>
    <property type="project" value="UniProtKB-UniRule"/>
</dbReference>
<evidence type="ECO:0000256" key="1">
    <source>
        <dbReference type="ARBA" id="ARBA00022605"/>
    </source>
</evidence>
<comment type="catalytic activity">
    <reaction evidence="7">
        <text>L-homoserine + ATP = O-phospho-L-homoserine + ADP + H(+)</text>
        <dbReference type="Rhea" id="RHEA:13985"/>
        <dbReference type="ChEBI" id="CHEBI:15378"/>
        <dbReference type="ChEBI" id="CHEBI:30616"/>
        <dbReference type="ChEBI" id="CHEBI:57476"/>
        <dbReference type="ChEBI" id="CHEBI:57590"/>
        <dbReference type="ChEBI" id="CHEBI:456216"/>
        <dbReference type="EC" id="2.7.1.39"/>
    </reaction>
</comment>
<dbReference type="AlphaFoldDB" id="A0A5C0XQB1"/>
<dbReference type="InterPro" id="IPR006204">
    <property type="entry name" value="GHMP_kinase_N_dom"/>
</dbReference>
<keyword evidence="6 7" id="KW-0067">ATP-binding</keyword>
<evidence type="ECO:0000313" key="11">
    <source>
        <dbReference type="EMBL" id="QEK78715.1"/>
    </source>
</evidence>
<name>A0A5C0XQB1_PYRFU</name>
<dbReference type="PIRSF" id="PIRSF000676">
    <property type="entry name" value="Homoser_kin"/>
    <property type="match status" value="1"/>
</dbReference>
<gene>
    <name evidence="7" type="primary">thrB</name>
    <name evidence="11" type="ORF">PFDSM3638_05295</name>
</gene>
<evidence type="ECO:0000256" key="6">
    <source>
        <dbReference type="ARBA" id="ARBA00022840"/>
    </source>
</evidence>
<dbReference type="InterPro" id="IPR036554">
    <property type="entry name" value="GHMP_kinase_C_sf"/>
</dbReference>
<dbReference type="EC" id="2.7.1.39" evidence="7 8"/>
<proteinExistence type="inferred from homology"/>
<dbReference type="NCBIfam" id="NF002288">
    <property type="entry name" value="PRK01212.1-4"/>
    <property type="match status" value="1"/>
</dbReference>
<evidence type="ECO:0000256" key="8">
    <source>
        <dbReference type="NCBIfam" id="TIGR00191"/>
    </source>
</evidence>
<dbReference type="SMR" id="A0A5C0XQB1"/>
<dbReference type="EMBL" id="CP023154">
    <property type="protein sequence ID" value="QEK78715.1"/>
    <property type="molecule type" value="Genomic_DNA"/>
</dbReference>
<evidence type="ECO:0000256" key="5">
    <source>
        <dbReference type="ARBA" id="ARBA00022777"/>
    </source>
</evidence>
<dbReference type="Proteomes" id="UP000324354">
    <property type="component" value="Chromosome"/>
</dbReference>
<evidence type="ECO:0000259" key="10">
    <source>
        <dbReference type="Pfam" id="PF08544"/>
    </source>
</evidence>
<dbReference type="NCBIfam" id="TIGR00191">
    <property type="entry name" value="thrB"/>
    <property type="match status" value="1"/>
</dbReference>
<dbReference type="GO" id="GO:0004413">
    <property type="term" value="F:homoserine kinase activity"/>
    <property type="evidence" value="ECO:0007669"/>
    <property type="project" value="UniProtKB-UniRule"/>
</dbReference>
<dbReference type="GO" id="GO:0005737">
    <property type="term" value="C:cytoplasm"/>
    <property type="evidence" value="ECO:0007669"/>
    <property type="project" value="UniProtKB-SubCell"/>
</dbReference>
<dbReference type="OrthoDB" id="28273at2157"/>
<accession>A0A5C0XQB1</accession>
<dbReference type="HAMAP" id="MF_00384">
    <property type="entry name" value="Homoser_kinase"/>
    <property type="match status" value="1"/>
</dbReference>
<dbReference type="GO" id="GO:0005524">
    <property type="term" value="F:ATP binding"/>
    <property type="evidence" value="ECO:0007669"/>
    <property type="project" value="UniProtKB-UniRule"/>
</dbReference>